<dbReference type="InterPro" id="IPR047272">
    <property type="entry name" value="S49_SppA_C"/>
</dbReference>
<dbReference type="GO" id="GO:0006508">
    <property type="term" value="P:proteolysis"/>
    <property type="evidence" value="ECO:0007669"/>
    <property type="project" value="UniProtKB-KW"/>
</dbReference>
<dbReference type="InterPro" id="IPR004635">
    <property type="entry name" value="Pept_S49_SppA"/>
</dbReference>
<feature type="transmembrane region" description="Helical" evidence="6">
    <location>
        <begin position="140"/>
        <end position="159"/>
    </location>
</feature>
<gene>
    <name evidence="8" type="ORF">MettiDRAFT_1602</name>
</gene>
<evidence type="ECO:0000313" key="9">
    <source>
        <dbReference type="Proteomes" id="UP000019483"/>
    </source>
</evidence>
<feature type="domain" description="Peptidase S49" evidence="7">
    <location>
        <begin position="240"/>
        <end position="390"/>
    </location>
</feature>
<sequence>MNGDNSEKNIEDDTEYHLYPYSYDKNESDNTQEDIDEIQTSVVSENAEIEASDKIAENDSPIIVETSEPVLEKVETSEDEDISKNTSDDIENGEPVNSAPEKETPVKETRTEPSTRAGSGYYEPSHETPVVKKKSRKWQYAAIVLALLFVIGVSFAAIYQSFNGDLYSSNDKIAVIYIEGTMVTSSVPGGLGYASSEVISDNIRKALNDEDVKAIVLRVNSGGGSSTAGEEAYEEVKKASESGVPVVVSMGSTAASAAYHLSAPADLIVANPSTMTGSIGTIWQFQNLSEYYDKEGVEYYIVKSGEFKDMGNAARGLSDDEKEYANKVVAEVYSNFVSDVAEGRDMSVSEVKSLADGRIYTGREAKELGLVDELGNFYDALDMAADLAGIDEPTIVYMNKPTLSSLLFGSEADAAETAELVYYYEDSPFGYLT</sequence>
<evidence type="ECO:0000313" key="8">
    <source>
        <dbReference type="EMBL" id="ETA68149.1"/>
    </source>
</evidence>
<keyword evidence="2" id="KW-0645">Protease</keyword>
<keyword evidence="3" id="KW-0378">Hydrolase</keyword>
<evidence type="ECO:0000259" key="7">
    <source>
        <dbReference type="Pfam" id="PF01343"/>
    </source>
</evidence>
<keyword evidence="6" id="KW-0472">Membrane</keyword>
<evidence type="ECO:0000256" key="6">
    <source>
        <dbReference type="SAM" id="Phobius"/>
    </source>
</evidence>
<dbReference type="PANTHER" id="PTHR42987">
    <property type="entry name" value="PEPTIDASE S49"/>
    <property type="match status" value="1"/>
</dbReference>
<feature type="region of interest" description="Disordered" evidence="5">
    <location>
        <begin position="1"/>
        <end position="128"/>
    </location>
</feature>
<dbReference type="GO" id="GO:0004176">
    <property type="term" value="F:ATP-dependent peptidase activity"/>
    <property type="evidence" value="ECO:0007669"/>
    <property type="project" value="InterPro"/>
</dbReference>
<evidence type="ECO:0000256" key="3">
    <source>
        <dbReference type="ARBA" id="ARBA00022801"/>
    </source>
</evidence>
<dbReference type="CDD" id="cd07023">
    <property type="entry name" value="S49_Sppa_N_C"/>
    <property type="match status" value="1"/>
</dbReference>
<organism evidence="8 9">
    <name type="scientific">Methanolobus tindarius DSM 2278</name>
    <dbReference type="NCBI Taxonomy" id="1090322"/>
    <lineage>
        <taxon>Archaea</taxon>
        <taxon>Methanobacteriati</taxon>
        <taxon>Methanobacteriota</taxon>
        <taxon>Stenosarchaea group</taxon>
        <taxon>Methanomicrobia</taxon>
        <taxon>Methanosarcinales</taxon>
        <taxon>Methanosarcinaceae</taxon>
        <taxon>Methanolobus</taxon>
    </lineage>
</organism>
<dbReference type="InterPro" id="IPR006034">
    <property type="entry name" value="Asparaginase/glutaminase-like"/>
</dbReference>
<accession>W9DPD9</accession>
<feature type="compositionally biased region" description="Basic and acidic residues" evidence="5">
    <location>
        <begin position="70"/>
        <end position="87"/>
    </location>
</feature>
<dbReference type="NCBIfam" id="TIGR00706">
    <property type="entry name" value="SppA_dom"/>
    <property type="match status" value="1"/>
</dbReference>
<dbReference type="STRING" id="1090322.MettiDRAFT_1602"/>
<dbReference type="RefSeq" id="WP_023845285.1">
    <property type="nucleotide sequence ID" value="NZ_AZAJ01000001.1"/>
</dbReference>
<keyword evidence="6" id="KW-0812">Transmembrane</keyword>
<reference evidence="8 9" key="1">
    <citation type="submission" date="2013-08" db="EMBL/GenBank/DDBJ databases">
        <authorList>
            <consortium name="DOE Joint Genome Institute"/>
            <person name="Eisen J."/>
            <person name="Huntemann M."/>
            <person name="Han J."/>
            <person name="Chen A."/>
            <person name="Kyrpides N."/>
            <person name="Mavromatis K."/>
            <person name="Markowitz V."/>
            <person name="Palaniappan K."/>
            <person name="Ivanova N."/>
            <person name="Schaumberg A."/>
            <person name="Pati A."/>
            <person name="Liolios K."/>
            <person name="Nordberg H.P."/>
            <person name="Cantor M.N."/>
            <person name="Hua S.X."/>
            <person name="Woyke T."/>
        </authorList>
    </citation>
    <scope>NUCLEOTIDE SEQUENCE [LARGE SCALE GENOMIC DNA]</scope>
    <source>
        <strain evidence="8 9">DSM 2278</strain>
    </source>
</reference>
<comment type="caution">
    <text evidence="8">The sequence shown here is derived from an EMBL/GenBank/DDBJ whole genome shotgun (WGS) entry which is preliminary data.</text>
</comment>
<dbReference type="Proteomes" id="UP000019483">
    <property type="component" value="Unassembled WGS sequence"/>
</dbReference>
<dbReference type="InterPro" id="IPR002142">
    <property type="entry name" value="Peptidase_S49"/>
</dbReference>
<dbReference type="SUPFAM" id="SSF52096">
    <property type="entry name" value="ClpP/crotonase"/>
    <property type="match status" value="1"/>
</dbReference>
<feature type="compositionally biased region" description="Basic and acidic residues" evidence="5">
    <location>
        <begin position="100"/>
        <end position="113"/>
    </location>
</feature>
<keyword evidence="6" id="KW-1133">Transmembrane helix</keyword>
<dbReference type="Gene3D" id="3.90.226.10">
    <property type="entry name" value="2-enoyl-CoA Hydratase, Chain A, domain 1"/>
    <property type="match status" value="1"/>
</dbReference>
<dbReference type="PRINTS" id="PR00127">
    <property type="entry name" value="CLPPROTEASEP"/>
</dbReference>
<dbReference type="OrthoDB" id="31107at2157"/>
<keyword evidence="9" id="KW-1185">Reference proteome</keyword>
<name>W9DPD9_METTI</name>
<dbReference type="PIRSF" id="PIRSF001220">
    <property type="entry name" value="L-ASNase_gatD"/>
    <property type="match status" value="1"/>
</dbReference>
<dbReference type="InterPro" id="IPR029045">
    <property type="entry name" value="ClpP/crotonase-like_dom_sf"/>
</dbReference>
<dbReference type="InterPro" id="IPR001907">
    <property type="entry name" value="ClpP"/>
</dbReference>
<comment type="similarity">
    <text evidence="1">Belongs to the peptidase S49 family.</text>
</comment>
<keyword evidence="4" id="KW-0720">Serine protease</keyword>
<dbReference type="Pfam" id="PF01343">
    <property type="entry name" value="Peptidase_S49"/>
    <property type="match status" value="1"/>
</dbReference>
<evidence type="ECO:0000256" key="1">
    <source>
        <dbReference type="ARBA" id="ARBA00008683"/>
    </source>
</evidence>
<dbReference type="GO" id="GO:0004252">
    <property type="term" value="F:serine-type endopeptidase activity"/>
    <property type="evidence" value="ECO:0007669"/>
    <property type="project" value="InterPro"/>
</dbReference>
<feature type="compositionally biased region" description="Basic and acidic residues" evidence="5">
    <location>
        <begin position="1"/>
        <end position="11"/>
    </location>
</feature>
<dbReference type="AlphaFoldDB" id="W9DPD9"/>
<dbReference type="PIRSF" id="PIRSF500176">
    <property type="entry name" value="L_ASNase"/>
    <property type="match status" value="1"/>
</dbReference>
<dbReference type="Gene3D" id="6.20.330.10">
    <property type="match status" value="1"/>
</dbReference>
<dbReference type="PANTHER" id="PTHR42987:SF4">
    <property type="entry name" value="PROTEASE SOHB-RELATED"/>
    <property type="match status" value="1"/>
</dbReference>
<dbReference type="EMBL" id="AZAJ01000001">
    <property type="protein sequence ID" value="ETA68149.1"/>
    <property type="molecule type" value="Genomic_DNA"/>
</dbReference>
<evidence type="ECO:0000256" key="5">
    <source>
        <dbReference type="SAM" id="MobiDB-lite"/>
    </source>
</evidence>
<protein>
    <submittedName>
        <fullName evidence="8">Signal peptide protein peptidase A</fullName>
    </submittedName>
</protein>
<evidence type="ECO:0000256" key="2">
    <source>
        <dbReference type="ARBA" id="ARBA00022670"/>
    </source>
</evidence>
<evidence type="ECO:0000256" key="4">
    <source>
        <dbReference type="ARBA" id="ARBA00022825"/>
    </source>
</evidence>
<proteinExistence type="inferred from homology"/>